<accession>A0A839NB86</accession>
<feature type="transmembrane region" description="Helical" evidence="5">
    <location>
        <begin position="68"/>
        <end position="93"/>
    </location>
</feature>
<evidence type="ECO:0000313" key="7">
    <source>
        <dbReference type="Proteomes" id="UP000559182"/>
    </source>
</evidence>
<keyword evidence="2 5" id="KW-0812">Transmembrane</keyword>
<feature type="transmembrane region" description="Helical" evidence="5">
    <location>
        <begin position="119"/>
        <end position="137"/>
    </location>
</feature>
<keyword evidence="7" id="KW-1185">Reference proteome</keyword>
<dbReference type="Proteomes" id="UP000559182">
    <property type="component" value="Unassembled WGS sequence"/>
</dbReference>
<keyword evidence="4 5" id="KW-0472">Membrane</keyword>
<dbReference type="AlphaFoldDB" id="A0A839NB86"/>
<dbReference type="PANTHER" id="PTHR39344:SF1">
    <property type="entry name" value="UPF0182 PROTEIN SLL1060"/>
    <property type="match status" value="1"/>
</dbReference>
<dbReference type="GO" id="GO:0016020">
    <property type="term" value="C:membrane"/>
    <property type="evidence" value="ECO:0007669"/>
    <property type="project" value="InterPro"/>
</dbReference>
<evidence type="ECO:0000313" key="6">
    <source>
        <dbReference type="EMBL" id="MBB2894477.1"/>
    </source>
</evidence>
<evidence type="ECO:0000256" key="3">
    <source>
        <dbReference type="ARBA" id="ARBA00022989"/>
    </source>
</evidence>
<evidence type="ECO:0000256" key="4">
    <source>
        <dbReference type="ARBA" id="ARBA00023136"/>
    </source>
</evidence>
<name>A0A839NB86_9MICO</name>
<reference evidence="6 7" key="1">
    <citation type="submission" date="2020-08" db="EMBL/GenBank/DDBJ databases">
        <title>Sequencing the genomes of 1000 actinobacteria strains.</title>
        <authorList>
            <person name="Klenk H.-P."/>
        </authorList>
    </citation>
    <scope>NUCLEOTIDE SEQUENCE [LARGE SCALE GENOMIC DNA]</scope>
    <source>
        <strain evidence="6 7">DSM 105369</strain>
    </source>
</reference>
<evidence type="ECO:0000256" key="1">
    <source>
        <dbReference type="ARBA" id="ARBA00022475"/>
    </source>
</evidence>
<sequence length="914" mass="98508">MRLPARQLSEPEQRAKVVALARRWLIRLGIAALVVIAAVVLFQVAVRIATSYMWFDSVDAGSVYSKEIWAKVLLFVVFGGIAAAVGAATMLAVARAGNRLWIHPENDVFRGAFRRYEPYFRWFLVLLATVVPGVRVGERAAARWQTYLLWSHAQPWHATDPVFHKDISFYIEVYPFHVAVDSLLTVVVTYALGITLVAGYWYGGWRVRGGRQKVTRPFIVLLSVLFAGYVILKAVGYWLARYAATTSGQGPVTGAGYTAVHALVPSKDVMVVIAILCAAVLVANALVLGRTRMLVGALAALLVAAVVVGIGWPKMVYRFREAPSQAQVDLPEIARNQQATLTAFDLHNNVTTVPYKSSSTTKAADLTKLAGSTAQIPVLDPNKLSPTFTVKQQLQPYYQFKSTLDVGNYDLPGTKAQDVVIAARELNLSSIPSGSWVNSHLVYTHGYGVVAAPSSRTDTNTESPVFLDGGMPPSQEIRVTRPQIYFGQSFSPSAYSIVGEPAGSKQQLEFDHPAAKGSSRSATTTYRGDGGIPIGSTLRRFLFAVQLKSPSILFSSELNSASQLLEVRNPRARVAKIAPWLTLDGDVYPAVVDGQIKWVVDGYTTTNKYPDSQLFNLRSATGTTLTQDGSSVSQSSSGVNYMHNSVKAVVDAYTGKVTLYAWNQKAQADPLLSAWESVFPGLVKPQSSIPSALLSQLRYPTDLFNMQRTVLAKYHVTGAANFYSGNDFWTVPTDPTVAATKTMNATGSASSASSPNQASAYISLSATGYGKARYALSSPLVTYNGRDLAAFMSVNAKPGPDYGKITVLDFPSDGGGESPSQVQNDIESDTTITEALTLQRGGQSKVVLGSLEAIPVAGQLLYVEPVYTQSTGSQSFPILRHVIALYGNGAPSFENNLGSAVRAAMDSAATRAQG</sequence>
<protein>
    <submittedName>
        <fullName evidence="6">Uncharacterized protein</fullName>
    </submittedName>
</protein>
<keyword evidence="3 5" id="KW-1133">Transmembrane helix</keyword>
<dbReference type="InterPro" id="IPR005372">
    <property type="entry name" value="UPF0182"/>
</dbReference>
<dbReference type="RefSeq" id="WP_183322914.1">
    <property type="nucleotide sequence ID" value="NZ_JACHVQ010000005.1"/>
</dbReference>
<feature type="transmembrane region" description="Helical" evidence="5">
    <location>
        <begin position="269"/>
        <end position="287"/>
    </location>
</feature>
<proteinExistence type="predicted"/>
<dbReference type="EMBL" id="JACHVQ010000005">
    <property type="protein sequence ID" value="MBB2894477.1"/>
    <property type="molecule type" value="Genomic_DNA"/>
</dbReference>
<feature type="transmembrane region" description="Helical" evidence="5">
    <location>
        <begin position="24"/>
        <end position="48"/>
    </location>
</feature>
<dbReference type="PANTHER" id="PTHR39344">
    <property type="entry name" value="UPF0182 PROTEIN SLL1060"/>
    <property type="match status" value="1"/>
</dbReference>
<keyword evidence="1" id="KW-1003">Cell membrane</keyword>
<evidence type="ECO:0000256" key="5">
    <source>
        <dbReference type="SAM" id="Phobius"/>
    </source>
</evidence>
<gene>
    <name evidence="6" type="ORF">FHU39_004519</name>
</gene>
<feature type="transmembrane region" description="Helical" evidence="5">
    <location>
        <begin position="214"/>
        <end position="232"/>
    </location>
</feature>
<evidence type="ECO:0000256" key="2">
    <source>
        <dbReference type="ARBA" id="ARBA00022692"/>
    </source>
</evidence>
<feature type="transmembrane region" description="Helical" evidence="5">
    <location>
        <begin position="294"/>
        <end position="312"/>
    </location>
</feature>
<dbReference type="Pfam" id="PF03699">
    <property type="entry name" value="UPF0182"/>
    <property type="match status" value="1"/>
</dbReference>
<dbReference type="GO" id="GO:0005576">
    <property type="term" value="C:extracellular region"/>
    <property type="evidence" value="ECO:0007669"/>
    <property type="project" value="TreeGrafter"/>
</dbReference>
<comment type="caution">
    <text evidence="6">The sequence shown here is derived from an EMBL/GenBank/DDBJ whole genome shotgun (WGS) entry which is preliminary data.</text>
</comment>
<feature type="transmembrane region" description="Helical" evidence="5">
    <location>
        <begin position="183"/>
        <end position="202"/>
    </location>
</feature>
<organism evidence="6 7">
    <name type="scientific">Flexivirga oryzae</name>
    <dbReference type="NCBI Taxonomy" id="1794944"/>
    <lineage>
        <taxon>Bacteria</taxon>
        <taxon>Bacillati</taxon>
        <taxon>Actinomycetota</taxon>
        <taxon>Actinomycetes</taxon>
        <taxon>Micrococcales</taxon>
        <taxon>Dermacoccaceae</taxon>
        <taxon>Flexivirga</taxon>
    </lineage>
</organism>